<name>A0A8S5P117_9CAUD</name>
<dbReference type="EMBL" id="BK015310">
    <property type="protein sequence ID" value="DAE00782.1"/>
    <property type="molecule type" value="Genomic_DNA"/>
</dbReference>
<sequence>MARSTYKMSPLAYMEEGQKRRDAGEFVKPTDAEELYFAFVEYCKFMQDNYFSQAHKNKNGEDCSVYISRPMTIESFRLFAGLNPIEYGELTGEPVAAAIGGTIEDAINSQQIEGALVGKYAASLIQVLQGRKTNVNLTGGITLEQITGMEVK</sequence>
<reference evidence="1" key="1">
    <citation type="journal article" date="2021" name="Proc. Natl. Acad. Sci. U.S.A.">
        <title>A Catalog of Tens of Thousands of Viruses from Human Metagenomes Reveals Hidden Associations with Chronic Diseases.</title>
        <authorList>
            <person name="Tisza M.J."/>
            <person name="Buck C.B."/>
        </authorList>
    </citation>
    <scope>NUCLEOTIDE SEQUENCE</scope>
    <source>
        <strain evidence="1">CtXZQ9</strain>
    </source>
</reference>
<accession>A0A8S5P117</accession>
<dbReference type="Gene3D" id="1.10.132.80">
    <property type="match status" value="1"/>
</dbReference>
<evidence type="ECO:0000313" key="1">
    <source>
        <dbReference type="EMBL" id="DAE00782.1"/>
    </source>
</evidence>
<protein>
    <submittedName>
        <fullName evidence="1">DNA-packaging protein small subunit</fullName>
    </submittedName>
</protein>
<organism evidence="1">
    <name type="scientific">Siphoviridae sp. ctXZQ9</name>
    <dbReference type="NCBI Taxonomy" id="2825545"/>
    <lineage>
        <taxon>Viruses</taxon>
        <taxon>Duplodnaviria</taxon>
        <taxon>Heunggongvirae</taxon>
        <taxon>Uroviricota</taxon>
        <taxon>Caudoviricetes</taxon>
    </lineage>
</organism>
<proteinExistence type="predicted"/>